<protein>
    <recommendedName>
        <fullName evidence="4">DUF4283 domain-containing protein</fullName>
    </recommendedName>
</protein>
<feature type="compositionally biased region" description="Basic and acidic residues" evidence="1">
    <location>
        <begin position="267"/>
        <end position="278"/>
    </location>
</feature>
<name>A0A8T3A2V2_DENNO</name>
<dbReference type="EMBL" id="JAGYWB010000019">
    <property type="protein sequence ID" value="KAI0488507.1"/>
    <property type="molecule type" value="Genomic_DNA"/>
</dbReference>
<dbReference type="Proteomes" id="UP000829196">
    <property type="component" value="Unassembled WGS sequence"/>
</dbReference>
<comment type="caution">
    <text evidence="2">The sequence shown here is derived from an EMBL/GenBank/DDBJ whole genome shotgun (WGS) entry which is preliminary data.</text>
</comment>
<keyword evidence="3" id="KW-1185">Reference proteome</keyword>
<evidence type="ECO:0000256" key="1">
    <source>
        <dbReference type="SAM" id="MobiDB-lite"/>
    </source>
</evidence>
<reference evidence="2" key="1">
    <citation type="journal article" date="2022" name="Front. Genet.">
        <title>Chromosome-Scale Assembly of the Dendrobium nobile Genome Provides Insights Into the Molecular Mechanism of the Biosynthesis of the Medicinal Active Ingredient of Dendrobium.</title>
        <authorList>
            <person name="Xu Q."/>
            <person name="Niu S.-C."/>
            <person name="Li K.-L."/>
            <person name="Zheng P.-J."/>
            <person name="Zhang X.-J."/>
            <person name="Jia Y."/>
            <person name="Liu Y."/>
            <person name="Niu Y.-X."/>
            <person name="Yu L.-H."/>
            <person name="Chen D.-F."/>
            <person name="Zhang G.-Q."/>
        </authorList>
    </citation>
    <scope>NUCLEOTIDE SEQUENCE</scope>
    <source>
        <tissue evidence="2">Leaf</tissue>
    </source>
</reference>
<dbReference type="AlphaFoldDB" id="A0A8T3A2V2"/>
<gene>
    <name evidence="2" type="ORF">KFK09_028341</name>
</gene>
<evidence type="ECO:0000313" key="2">
    <source>
        <dbReference type="EMBL" id="KAI0488507.1"/>
    </source>
</evidence>
<feature type="region of interest" description="Disordered" evidence="1">
    <location>
        <begin position="259"/>
        <end position="285"/>
    </location>
</feature>
<organism evidence="2 3">
    <name type="scientific">Dendrobium nobile</name>
    <name type="common">Orchid</name>
    <dbReference type="NCBI Taxonomy" id="94219"/>
    <lineage>
        <taxon>Eukaryota</taxon>
        <taxon>Viridiplantae</taxon>
        <taxon>Streptophyta</taxon>
        <taxon>Embryophyta</taxon>
        <taxon>Tracheophyta</taxon>
        <taxon>Spermatophyta</taxon>
        <taxon>Magnoliopsida</taxon>
        <taxon>Liliopsida</taxon>
        <taxon>Asparagales</taxon>
        <taxon>Orchidaceae</taxon>
        <taxon>Epidendroideae</taxon>
        <taxon>Malaxideae</taxon>
        <taxon>Dendrobiinae</taxon>
        <taxon>Dendrobium</taxon>
    </lineage>
</organism>
<accession>A0A8T3A2V2</accession>
<feature type="compositionally biased region" description="Basic and acidic residues" evidence="1">
    <location>
        <begin position="209"/>
        <end position="222"/>
    </location>
</feature>
<sequence length="285" mass="32118">MEVTEAGVSSTKELTGNTLLNAWQKKSHKRISESDWDFGNFLSEYGMTVQLYEEKVSENTKALQKFNVTWLGKGWCLCLFEREEAVESILVNGPCFASKVGKPYLLDENMFQWGRREYARIFVHIKLEESLSLGVWIGHGQSNLHEEIAVMTSKSSDENDCYVKDPSVIPTQEKLAEANTDEGSGYGLWIHWTRKEFRENNIDGAGTADGKRGVEPVDKVDKGGCSPKAWDRNETEEFKEGGSSNIKIKLAKELRSLGPTKLLPRGTKMENEIKERRGSSSPFVP</sequence>
<feature type="region of interest" description="Disordered" evidence="1">
    <location>
        <begin position="203"/>
        <end position="226"/>
    </location>
</feature>
<evidence type="ECO:0000313" key="3">
    <source>
        <dbReference type="Proteomes" id="UP000829196"/>
    </source>
</evidence>
<proteinExistence type="predicted"/>
<evidence type="ECO:0008006" key="4">
    <source>
        <dbReference type="Google" id="ProtNLM"/>
    </source>
</evidence>